<dbReference type="GO" id="GO:0106310">
    <property type="term" value="F:protein serine kinase activity"/>
    <property type="evidence" value="ECO:0007669"/>
    <property type="project" value="RHEA"/>
</dbReference>
<comment type="catalytic activity">
    <reaction evidence="5">
        <text>L-seryl-[protein] + ATP = O-phospho-L-seryl-[protein] + ADP + H(+)</text>
        <dbReference type="Rhea" id="RHEA:17989"/>
        <dbReference type="Rhea" id="RHEA-COMP:9863"/>
        <dbReference type="Rhea" id="RHEA-COMP:11604"/>
        <dbReference type="ChEBI" id="CHEBI:15378"/>
        <dbReference type="ChEBI" id="CHEBI:29999"/>
        <dbReference type="ChEBI" id="CHEBI:30616"/>
        <dbReference type="ChEBI" id="CHEBI:83421"/>
        <dbReference type="ChEBI" id="CHEBI:456216"/>
        <dbReference type="EC" id="2.7.11.1"/>
    </reaction>
</comment>
<gene>
    <name evidence="7" type="ORF">glysoja_041000</name>
</gene>
<keyword evidence="3 7" id="KW-0418">Kinase</keyword>
<evidence type="ECO:0000256" key="2">
    <source>
        <dbReference type="ARBA" id="ARBA00022527"/>
    </source>
</evidence>
<sequence length="184" mass="20877">MKTVYKAIDEILGLQVAWSQVRLNEALRKPEDLERLYLEVHLLSTLKHQSIIRFYTSWDLKCGNIFVNGHLGQVKIGDLGLAAILHGSEPAHSVIGTQEFMAPEFYKEEYNQLVDVYSFGMCVLEMLTSGYPYSECANPAQIYKKVTSGKLPASFFRIEDIEAQMFIGKMSNDCSKETISKRIV</sequence>
<comment type="catalytic activity">
    <reaction evidence="4">
        <text>L-threonyl-[protein] + ATP = O-phospho-L-threonyl-[protein] + ADP + H(+)</text>
        <dbReference type="Rhea" id="RHEA:46608"/>
        <dbReference type="Rhea" id="RHEA-COMP:11060"/>
        <dbReference type="Rhea" id="RHEA-COMP:11605"/>
        <dbReference type="ChEBI" id="CHEBI:15378"/>
        <dbReference type="ChEBI" id="CHEBI:30013"/>
        <dbReference type="ChEBI" id="CHEBI:30616"/>
        <dbReference type="ChEBI" id="CHEBI:61977"/>
        <dbReference type="ChEBI" id="CHEBI:456216"/>
        <dbReference type="EC" id="2.7.11.1"/>
    </reaction>
</comment>
<dbReference type="InterPro" id="IPR000719">
    <property type="entry name" value="Prot_kinase_dom"/>
</dbReference>
<dbReference type="SMART" id="SM00220">
    <property type="entry name" value="S_TKc"/>
    <property type="match status" value="1"/>
</dbReference>
<evidence type="ECO:0000256" key="4">
    <source>
        <dbReference type="ARBA" id="ARBA00047899"/>
    </source>
</evidence>
<dbReference type="Gene3D" id="3.30.200.20">
    <property type="entry name" value="Phosphorylase Kinase, domain 1"/>
    <property type="match status" value="1"/>
</dbReference>
<dbReference type="PROSITE" id="PS50011">
    <property type="entry name" value="PROTEIN_KINASE_DOM"/>
    <property type="match status" value="1"/>
</dbReference>
<name>A0A0B2P4S2_GLYSO</name>
<dbReference type="AlphaFoldDB" id="A0A0B2P4S2"/>
<feature type="domain" description="Protein kinase" evidence="6">
    <location>
        <begin position="1"/>
        <end position="184"/>
    </location>
</feature>
<protein>
    <recommendedName>
        <fullName evidence="1">non-specific serine/threonine protein kinase</fullName>
        <ecNumber evidence="1">2.7.11.1</ecNumber>
    </recommendedName>
</protein>
<dbReference type="Pfam" id="PF00069">
    <property type="entry name" value="Pkinase"/>
    <property type="match status" value="1"/>
</dbReference>
<dbReference type="SUPFAM" id="SSF56112">
    <property type="entry name" value="Protein kinase-like (PK-like)"/>
    <property type="match status" value="1"/>
</dbReference>
<dbReference type="Proteomes" id="UP000053555">
    <property type="component" value="Unassembled WGS sequence"/>
</dbReference>
<dbReference type="EMBL" id="KN669405">
    <property type="protein sequence ID" value="KHN04236.1"/>
    <property type="molecule type" value="Genomic_DNA"/>
</dbReference>
<dbReference type="PANTHER" id="PTHR13902">
    <property type="entry name" value="SERINE/THREONINE-PROTEIN KINASE WNK WITH NO LYSINE -RELATED"/>
    <property type="match status" value="1"/>
</dbReference>
<dbReference type="Gene3D" id="1.10.510.10">
    <property type="entry name" value="Transferase(Phosphotransferase) domain 1"/>
    <property type="match status" value="1"/>
</dbReference>
<proteinExistence type="predicted"/>
<evidence type="ECO:0000256" key="3">
    <source>
        <dbReference type="ARBA" id="ARBA00022777"/>
    </source>
</evidence>
<organism evidence="7">
    <name type="scientific">Glycine soja</name>
    <name type="common">Wild soybean</name>
    <dbReference type="NCBI Taxonomy" id="3848"/>
    <lineage>
        <taxon>Eukaryota</taxon>
        <taxon>Viridiplantae</taxon>
        <taxon>Streptophyta</taxon>
        <taxon>Embryophyta</taxon>
        <taxon>Tracheophyta</taxon>
        <taxon>Spermatophyta</taxon>
        <taxon>Magnoliopsida</taxon>
        <taxon>eudicotyledons</taxon>
        <taxon>Gunneridae</taxon>
        <taxon>Pentapetalae</taxon>
        <taxon>rosids</taxon>
        <taxon>fabids</taxon>
        <taxon>Fabales</taxon>
        <taxon>Fabaceae</taxon>
        <taxon>Papilionoideae</taxon>
        <taxon>50 kb inversion clade</taxon>
        <taxon>NPAAA clade</taxon>
        <taxon>indigoferoid/millettioid clade</taxon>
        <taxon>Phaseoleae</taxon>
        <taxon>Glycine</taxon>
        <taxon>Glycine subgen. Soja</taxon>
    </lineage>
</organism>
<dbReference type="GO" id="GO:0005524">
    <property type="term" value="F:ATP binding"/>
    <property type="evidence" value="ECO:0007669"/>
    <property type="project" value="InterPro"/>
</dbReference>
<evidence type="ECO:0000256" key="5">
    <source>
        <dbReference type="ARBA" id="ARBA00048679"/>
    </source>
</evidence>
<dbReference type="GO" id="GO:0004674">
    <property type="term" value="F:protein serine/threonine kinase activity"/>
    <property type="evidence" value="ECO:0007669"/>
    <property type="project" value="UniProtKB-KW"/>
</dbReference>
<dbReference type="InterPro" id="IPR011009">
    <property type="entry name" value="Kinase-like_dom_sf"/>
</dbReference>
<evidence type="ECO:0000313" key="7">
    <source>
        <dbReference type="EMBL" id="KHN04236.1"/>
    </source>
</evidence>
<keyword evidence="7" id="KW-0808">Transferase</keyword>
<evidence type="ECO:0000256" key="1">
    <source>
        <dbReference type="ARBA" id="ARBA00012513"/>
    </source>
</evidence>
<accession>A0A0B2P4S2</accession>
<dbReference type="InterPro" id="IPR050588">
    <property type="entry name" value="WNK_Ser-Thr_kinase"/>
</dbReference>
<reference evidence="7" key="1">
    <citation type="submission" date="2014-07" db="EMBL/GenBank/DDBJ databases">
        <title>Identification of a novel salt tolerance gene in wild soybean by whole-genome sequencing.</title>
        <authorList>
            <person name="Lam H.-M."/>
            <person name="Qi X."/>
            <person name="Li M.-W."/>
            <person name="Liu X."/>
            <person name="Xie M."/>
            <person name="Ni M."/>
            <person name="Xu X."/>
        </authorList>
    </citation>
    <scope>NUCLEOTIDE SEQUENCE [LARGE SCALE GENOMIC DNA]</scope>
    <source>
        <tissue evidence="7">Root</tissue>
    </source>
</reference>
<keyword evidence="2" id="KW-0723">Serine/threonine-protein kinase</keyword>
<evidence type="ECO:0000259" key="6">
    <source>
        <dbReference type="PROSITE" id="PS50011"/>
    </source>
</evidence>
<dbReference type="EC" id="2.7.11.1" evidence="1"/>